<reference evidence="2 3" key="1">
    <citation type="submission" date="2018-10" db="EMBL/GenBank/DDBJ databases">
        <title>Sequencing the genomes of 1000 actinobacteria strains.</title>
        <authorList>
            <person name="Klenk H.-P."/>
        </authorList>
    </citation>
    <scope>NUCLEOTIDE SEQUENCE [LARGE SCALE GENOMIC DNA]</scope>
    <source>
        <strain evidence="2 3">DSM 45175</strain>
    </source>
</reference>
<evidence type="ECO:0000313" key="3">
    <source>
        <dbReference type="Proteomes" id="UP000277671"/>
    </source>
</evidence>
<dbReference type="InterPro" id="IPR025164">
    <property type="entry name" value="Toastrack_DUF4097"/>
</dbReference>
<feature type="domain" description="DUF4097" evidence="1">
    <location>
        <begin position="142"/>
        <end position="239"/>
    </location>
</feature>
<keyword evidence="3" id="KW-1185">Reference proteome</keyword>
<dbReference type="AlphaFoldDB" id="A0A495JUN4"/>
<comment type="caution">
    <text evidence="2">The sequence shown here is derived from an EMBL/GenBank/DDBJ whole genome shotgun (WGS) entry which is preliminary data.</text>
</comment>
<evidence type="ECO:0000313" key="2">
    <source>
        <dbReference type="EMBL" id="RKR92703.1"/>
    </source>
</evidence>
<name>A0A495JUN4_9ACTN</name>
<sequence length="242" mass="24514">MTTTKTHTAEHPGPITLDARLASGAITVTVEDRTHAVITIATADNDGTSANAVNAARINDSGTKIAVGVDTAGGGSGGVVIQSGGVQRNMFNTGGGVMIAGNNYGVISTGNGSVVIGGGAVVIGGSPIFIEAKLPVGSSLLAETTDARVETTGSLDRAQVRTMSGHIRIDAVTTPDLHTMSGHIDIRALYGDGRAETMSGRITVVAAVECALRARSMSGDIEISGARVDLDASTMSGRLRTR</sequence>
<dbReference type="Pfam" id="PF13349">
    <property type="entry name" value="DUF4097"/>
    <property type="match status" value="1"/>
</dbReference>
<dbReference type="RefSeq" id="WP_121160655.1">
    <property type="nucleotide sequence ID" value="NZ_RBKT01000001.1"/>
</dbReference>
<dbReference type="OrthoDB" id="3252095at2"/>
<accession>A0A495JUN4</accession>
<protein>
    <recommendedName>
        <fullName evidence="1">DUF4097 domain-containing protein</fullName>
    </recommendedName>
</protein>
<gene>
    <name evidence="2" type="ORF">BDK92_7181</name>
</gene>
<dbReference type="Proteomes" id="UP000277671">
    <property type="component" value="Unassembled WGS sequence"/>
</dbReference>
<proteinExistence type="predicted"/>
<evidence type="ECO:0000259" key="1">
    <source>
        <dbReference type="Pfam" id="PF13349"/>
    </source>
</evidence>
<organism evidence="2 3">
    <name type="scientific">Micromonospora pisi</name>
    <dbReference type="NCBI Taxonomy" id="589240"/>
    <lineage>
        <taxon>Bacteria</taxon>
        <taxon>Bacillati</taxon>
        <taxon>Actinomycetota</taxon>
        <taxon>Actinomycetes</taxon>
        <taxon>Micromonosporales</taxon>
        <taxon>Micromonosporaceae</taxon>
        <taxon>Micromonospora</taxon>
    </lineage>
</organism>
<dbReference type="EMBL" id="RBKT01000001">
    <property type="protein sequence ID" value="RKR92703.1"/>
    <property type="molecule type" value="Genomic_DNA"/>
</dbReference>